<gene>
    <name evidence="3" type="primary">dctP</name>
    <name evidence="3" type="ORF">IFE08_03235</name>
</gene>
<feature type="chain" id="PRO_5035176244" evidence="2">
    <location>
        <begin position="21"/>
        <end position="342"/>
    </location>
</feature>
<sequence length="342" mass="38683">MKKKILAGILTWFCCTAIFAQQKIELKIATVAPARSPWEIELKKMAQEWNKITGGLVSVKFYDTYVLGGDKSVIQKMKPSRPGQRPQIDGAVFNTVGLNELAPKAQIFTLAIPFLIQNQKELDLVLEKHGNFFENEIQKSGCKLLTWSNAGWLSFYTKDSYSSLGDLKKIKLVCSNDTKDFSDVLKVCGFNVDPVPPSKWIQNLKSSTGARGFTAVHLLTHVLGLYKDISYILDARLCPVMSGFVITEESWKLIPDKYKPEMLAALEKTRKSLNEALDKMDSDYLSKMLAAGVKKIELSDKEKSEWTNEFHKDAEAVHKALPNVINIEIYKKIKQLLEPYRK</sequence>
<organism evidence="3 4">
    <name type="scientific">Treponema pedis</name>
    <dbReference type="NCBI Taxonomy" id="409322"/>
    <lineage>
        <taxon>Bacteria</taxon>
        <taxon>Pseudomonadati</taxon>
        <taxon>Spirochaetota</taxon>
        <taxon>Spirochaetia</taxon>
        <taxon>Spirochaetales</taxon>
        <taxon>Treponemataceae</taxon>
        <taxon>Treponema</taxon>
    </lineage>
</organism>
<accession>A0A7S7AXA3</accession>
<dbReference type="Pfam" id="PF03480">
    <property type="entry name" value="DctP"/>
    <property type="match status" value="1"/>
</dbReference>
<proteinExistence type="predicted"/>
<evidence type="ECO:0000256" key="2">
    <source>
        <dbReference type="SAM" id="SignalP"/>
    </source>
</evidence>
<dbReference type="InterPro" id="IPR018389">
    <property type="entry name" value="DctP_fam"/>
</dbReference>
<feature type="signal peptide" evidence="2">
    <location>
        <begin position="1"/>
        <end position="20"/>
    </location>
</feature>
<dbReference type="PANTHER" id="PTHR33376">
    <property type="match status" value="1"/>
</dbReference>
<protein>
    <submittedName>
        <fullName evidence="3">TRAP transporter substrate-binding protein DctP</fullName>
    </submittedName>
</protein>
<dbReference type="GeneID" id="301088994"/>
<evidence type="ECO:0000313" key="4">
    <source>
        <dbReference type="Proteomes" id="UP000593915"/>
    </source>
</evidence>
<dbReference type="EMBL" id="CP061839">
    <property type="protein sequence ID" value="QOW61416.1"/>
    <property type="molecule type" value="Genomic_DNA"/>
</dbReference>
<dbReference type="PANTHER" id="PTHR33376:SF15">
    <property type="entry name" value="BLL6794 PROTEIN"/>
    <property type="match status" value="1"/>
</dbReference>
<evidence type="ECO:0000313" key="3">
    <source>
        <dbReference type="EMBL" id="QOW61416.1"/>
    </source>
</evidence>
<evidence type="ECO:0000256" key="1">
    <source>
        <dbReference type="ARBA" id="ARBA00022729"/>
    </source>
</evidence>
<dbReference type="AlphaFoldDB" id="A0A7S7AXA3"/>
<dbReference type="Proteomes" id="UP000593915">
    <property type="component" value="Chromosome"/>
</dbReference>
<dbReference type="NCBIfam" id="NF037995">
    <property type="entry name" value="TRAP_S1"/>
    <property type="match status" value="1"/>
</dbReference>
<dbReference type="InterPro" id="IPR038404">
    <property type="entry name" value="TRAP_DctP_sf"/>
</dbReference>
<dbReference type="GO" id="GO:0055085">
    <property type="term" value="P:transmembrane transport"/>
    <property type="evidence" value="ECO:0007669"/>
    <property type="project" value="InterPro"/>
</dbReference>
<dbReference type="Gene3D" id="3.40.190.170">
    <property type="entry name" value="Bacterial extracellular solute-binding protein, family 7"/>
    <property type="match status" value="1"/>
</dbReference>
<dbReference type="RefSeq" id="WP_020964076.1">
    <property type="nucleotide sequence ID" value="NZ_CP045670.1"/>
</dbReference>
<name>A0A7S7AXA3_9SPIR</name>
<reference evidence="3 4" key="1">
    <citation type="submission" date="2020-09" db="EMBL/GenBank/DDBJ databases">
        <title>Characterization of Treponema spp. from bovine digital dermatitis in Korea.</title>
        <authorList>
            <person name="Espiritu H.M."/>
            <person name="Cho Y.I."/>
            <person name="Mamuad L."/>
        </authorList>
    </citation>
    <scope>NUCLEOTIDE SEQUENCE [LARGE SCALE GENOMIC DNA]</scope>
    <source>
        <strain evidence="3 4">KS1</strain>
    </source>
</reference>
<keyword evidence="1 2" id="KW-0732">Signal</keyword>